<comment type="caution">
    <text evidence="1">The sequence shown here is derived from an EMBL/GenBank/DDBJ whole genome shotgun (WGS) entry which is preliminary data.</text>
</comment>
<dbReference type="Proteomes" id="UP001549167">
    <property type="component" value="Unassembled WGS sequence"/>
</dbReference>
<dbReference type="RefSeq" id="WP_354219871.1">
    <property type="nucleotide sequence ID" value="NZ_JBEPMX010000006.1"/>
</dbReference>
<dbReference type="Gene3D" id="2.40.30.80">
    <property type="entry name" value="YkvR-like"/>
    <property type="match status" value="1"/>
</dbReference>
<evidence type="ECO:0000313" key="1">
    <source>
        <dbReference type="EMBL" id="MET3683289.1"/>
    </source>
</evidence>
<protein>
    <recommendedName>
        <fullName evidence="3">DUF3219 family protein</fullName>
    </recommendedName>
</protein>
<evidence type="ECO:0008006" key="3">
    <source>
        <dbReference type="Google" id="ProtNLM"/>
    </source>
</evidence>
<gene>
    <name evidence="1" type="ORF">ABID56_001384</name>
</gene>
<keyword evidence="2" id="KW-1185">Reference proteome</keyword>
<dbReference type="SUPFAM" id="SSF159173">
    <property type="entry name" value="YkvR-like"/>
    <property type="match status" value="1"/>
</dbReference>
<dbReference type="Pfam" id="PF11514">
    <property type="entry name" value="DUF3219"/>
    <property type="match status" value="1"/>
</dbReference>
<reference evidence="1 2" key="1">
    <citation type="submission" date="2024-06" db="EMBL/GenBank/DDBJ databases">
        <title>Genomic Encyclopedia of Type Strains, Phase IV (KMG-IV): sequencing the most valuable type-strain genomes for metagenomic binning, comparative biology and taxonomic classification.</title>
        <authorList>
            <person name="Goeker M."/>
        </authorList>
    </citation>
    <scope>NUCLEOTIDE SEQUENCE [LARGE SCALE GENOMIC DNA]</scope>
    <source>
        <strain evidence="1 2">DSM 23520</strain>
    </source>
</reference>
<sequence length="90" mass="10716">MFIYLNGQAINIDDYDIGKHGQKTWLSFDFKVTHEDYHDVTVLLYDNDFRVEFPDESLDFQATIYRYYTSFTNLYVEGNVGDFHVELIEV</sequence>
<accession>A0ABV2KVC0</accession>
<proteinExistence type="predicted"/>
<organism evidence="1 2">
    <name type="scientific">Alkalibacillus flavidus</name>
    <dbReference type="NCBI Taxonomy" id="546021"/>
    <lineage>
        <taxon>Bacteria</taxon>
        <taxon>Bacillati</taxon>
        <taxon>Bacillota</taxon>
        <taxon>Bacilli</taxon>
        <taxon>Bacillales</taxon>
        <taxon>Bacillaceae</taxon>
        <taxon>Alkalibacillus</taxon>
    </lineage>
</organism>
<dbReference type="InterPro" id="IPR023105">
    <property type="entry name" value="YkvR-like_sf"/>
</dbReference>
<dbReference type="InterPro" id="IPR021596">
    <property type="entry name" value="DUF3219"/>
</dbReference>
<name>A0ABV2KVC0_9BACI</name>
<evidence type="ECO:0000313" key="2">
    <source>
        <dbReference type="Proteomes" id="UP001549167"/>
    </source>
</evidence>
<dbReference type="EMBL" id="JBEPMX010000006">
    <property type="protein sequence ID" value="MET3683289.1"/>
    <property type="molecule type" value="Genomic_DNA"/>
</dbReference>